<protein>
    <submittedName>
        <fullName evidence="2">Uncharacterized protein</fullName>
    </submittedName>
</protein>
<reference evidence="3" key="1">
    <citation type="journal article" date="2019" name="Int. J. Syst. Evol. Microbiol.">
        <title>The Global Catalogue of Microorganisms (GCM) 10K type strain sequencing project: providing services to taxonomists for standard genome sequencing and annotation.</title>
        <authorList>
            <consortium name="The Broad Institute Genomics Platform"/>
            <consortium name="The Broad Institute Genome Sequencing Center for Infectious Disease"/>
            <person name="Wu L."/>
            <person name="Ma J."/>
        </authorList>
    </citation>
    <scope>NUCLEOTIDE SEQUENCE [LARGE SCALE GENOMIC DNA]</scope>
    <source>
        <strain evidence="3">JCM 15933</strain>
    </source>
</reference>
<proteinExistence type="predicted"/>
<accession>A0ABP4MY30</accession>
<dbReference type="EMBL" id="BAAAQD010000022">
    <property type="protein sequence ID" value="GAA1552245.1"/>
    <property type="molecule type" value="Genomic_DNA"/>
</dbReference>
<evidence type="ECO:0000313" key="3">
    <source>
        <dbReference type="Proteomes" id="UP001501470"/>
    </source>
</evidence>
<dbReference type="Proteomes" id="UP001501470">
    <property type="component" value="Unassembled WGS sequence"/>
</dbReference>
<gene>
    <name evidence="2" type="ORF">GCM10009827_086210</name>
</gene>
<evidence type="ECO:0000256" key="1">
    <source>
        <dbReference type="SAM" id="SignalP"/>
    </source>
</evidence>
<keyword evidence="3" id="KW-1185">Reference proteome</keyword>
<feature type="chain" id="PRO_5047476073" evidence="1">
    <location>
        <begin position="21"/>
        <end position="225"/>
    </location>
</feature>
<evidence type="ECO:0000313" key="2">
    <source>
        <dbReference type="EMBL" id="GAA1552245.1"/>
    </source>
</evidence>
<organism evidence="2 3">
    <name type="scientific">Dactylosporangium maewongense</name>
    <dbReference type="NCBI Taxonomy" id="634393"/>
    <lineage>
        <taxon>Bacteria</taxon>
        <taxon>Bacillati</taxon>
        <taxon>Actinomycetota</taxon>
        <taxon>Actinomycetes</taxon>
        <taxon>Micromonosporales</taxon>
        <taxon>Micromonosporaceae</taxon>
        <taxon>Dactylosporangium</taxon>
    </lineage>
</organism>
<sequence>MRYVTTVFLPALGGAPFAPALSAALAPYDLNDYAHEPFDPAAGWDSWTLPSSDALPLRRWRRRDPAVVRLAPVGIVAAAPKRLVDFDEMRAAAGREASGAWDAWAKVVRTHPPALPRTHFTEQSEFMLQPAIQEVAQAAVTQRHRYFTFSVLLADPVTHFGDDRAAFIARASTQAFTTHAYLTLDGQWLTQHTADRGWDTHVAAMTAYLDTLPDDTLITRVSCHA</sequence>
<dbReference type="RefSeq" id="WP_344509703.1">
    <property type="nucleotide sequence ID" value="NZ_BAAAQD010000022.1"/>
</dbReference>
<name>A0ABP4MY30_9ACTN</name>
<comment type="caution">
    <text evidence="2">The sequence shown here is derived from an EMBL/GenBank/DDBJ whole genome shotgun (WGS) entry which is preliminary data.</text>
</comment>
<feature type="signal peptide" evidence="1">
    <location>
        <begin position="1"/>
        <end position="20"/>
    </location>
</feature>
<keyword evidence="1" id="KW-0732">Signal</keyword>